<keyword evidence="5 8" id="KW-1133">Transmembrane helix</keyword>
<name>A0ABW2JX20_9ACTN</name>
<evidence type="ECO:0000256" key="8">
    <source>
        <dbReference type="SAM" id="Phobius"/>
    </source>
</evidence>
<dbReference type="PANTHER" id="PTHR42718">
    <property type="entry name" value="MAJOR FACILITATOR SUPERFAMILY MULTIDRUG TRANSPORTER MFSC"/>
    <property type="match status" value="1"/>
</dbReference>
<accession>A0ABW2JX20</accession>
<dbReference type="Gene3D" id="1.20.1720.10">
    <property type="entry name" value="Multidrug resistance protein D"/>
    <property type="match status" value="1"/>
</dbReference>
<dbReference type="SUPFAM" id="SSF103473">
    <property type="entry name" value="MFS general substrate transporter"/>
    <property type="match status" value="1"/>
</dbReference>
<feature type="transmembrane region" description="Helical" evidence="8">
    <location>
        <begin position="297"/>
        <end position="317"/>
    </location>
</feature>
<feature type="transmembrane region" description="Helical" evidence="8">
    <location>
        <begin position="390"/>
        <end position="411"/>
    </location>
</feature>
<evidence type="ECO:0000256" key="7">
    <source>
        <dbReference type="ARBA" id="ARBA00023251"/>
    </source>
</evidence>
<feature type="transmembrane region" description="Helical" evidence="8">
    <location>
        <begin position="133"/>
        <end position="156"/>
    </location>
</feature>
<comment type="subcellular location">
    <subcellularLocation>
        <location evidence="1">Cell membrane</location>
        <topology evidence="1">Multi-pass membrane protein</topology>
    </subcellularLocation>
</comment>
<feature type="transmembrane region" description="Helical" evidence="8">
    <location>
        <begin position="458"/>
        <end position="478"/>
    </location>
</feature>
<dbReference type="PANTHER" id="PTHR42718:SF46">
    <property type="entry name" value="BLR6921 PROTEIN"/>
    <property type="match status" value="1"/>
</dbReference>
<evidence type="ECO:0000313" key="10">
    <source>
        <dbReference type="EMBL" id="MFC7310257.1"/>
    </source>
</evidence>
<dbReference type="CDD" id="cd17321">
    <property type="entry name" value="MFS_MMR_MDR_like"/>
    <property type="match status" value="1"/>
</dbReference>
<evidence type="ECO:0000256" key="1">
    <source>
        <dbReference type="ARBA" id="ARBA00004651"/>
    </source>
</evidence>
<evidence type="ECO:0000256" key="3">
    <source>
        <dbReference type="ARBA" id="ARBA00022475"/>
    </source>
</evidence>
<keyword evidence="4 8" id="KW-0812">Transmembrane</keyword>
<feature type="transmembrane region" description="Helical" evidence="8">
    <location>
        <begin position="77"/>
        <end position="97"/>
    </location>
</feature>
<keyword evidence="3" id="KW-1003">Cell membrane</keyword>
<evidence type="ECO:0000313" key="11">
    <source>
        <dbReference type="Proteomes" id="UP001596523"/>
    </source>
</evidence>
<dbReference type="Gene3D" id="1.20.1250.20">
    <property type="entry name" value="MFS general substrate transporter like domains"/>
    <property type="match status" value="1"/>
</dbReference>
<dbReference type="InterPro" id="IPR011701">
    <property type="entry name" value="MFS"/>
</dbReference>
<evidence type="ECO:0000256" key="2">
    <source>
        <dbReference type="ARBA" id="ARBA00022448"/>
    </source>
</evidence>
<evidence type="ECO:0000256" key="4">
    <source>
        <dbReference type="ARBA" id="ARBA00022692"/>
    </source>
</evidence>
<feature type="transmembrane region" description="Helical" evidence="8">
    <location>
        <begin position="196"/>
        <end position="218"/>
    </location>
</feature>
<dbReference type="Proteomes" id="UP001596523">
    <property type="component" value="Unassembled WGS sequence"/>
</dbReference>
<evidence type="ECO:0000256" key="6">
    <source>
        <dbReference type="ARBA" id="ARBA00023136"/>
    </source>
</evidence>
<gene>
    <name evidence="10" type="ORF">ACFQVC_39355</name>
</gene>
<feature type="transmembrane region" description="Helical" evidence="8">
    <location>
        <begin position="423"/>
        <end position="446"/>
    </location>
</feature>
<sequence length="483" mass="48423">MSSSVSANPAAGDAAPSAQAAGLAQVAKAPGERQARRPRPGLALAVIAGCNAMIQLDDPIVNIALPGMRADLGLSTVAASWVLSAYLLVFGGLLLLGGRAGDLVGRRRVFLVGVALFTAAAGLRALAPTTEILVALRAVQGVGAALAAPSGLALLLSMFAEGTARKKAIAVCTAVGACSTAGGLLLAGALTSISSWRWVLLLNVPLGLAILLLGPRVLDETARNRGRFDVAGALLSAAGAAGLVYGLSRAADHAWSDPTVAGPLAGGVALMAVFVAVESRASQPIVMLRLFADRGRVLAYLATLAIPGSLIGAYFFLSQFFQQQSGWSALAAAGALLPVPVTMAVTATFAVRFERRLGPKRMMALGATALAAGNVWLSQLDAGDAYAPHVLPALLLLGTGMALSVIPPTVLATSGLRSDEAGAAASVLNAVQTMGGSLGIALLVTASADRGSFTDSMSVGFTTGAAFAAAALVAAVSIRSKSA</sequence>
<keyword evidence="7" id="KW-0046">Antibiotic resistance</keyword>
<comment type="caution">
    <text evidence="10">The sequence shown here is derived from an EMBL/GenBank/DDBJ whole genome shotgun (WGS) entry which is preliminary data.</text>
</comment>
<dbReference type="PROSITE" id="PS50850">
    <property type="entry name" value="MFS"/>
    <property type="match status" value="1"/>
</dbReference>
<keyword evidence="6 8" id="KW-0472">Membrane</keyword>
<evidence type="ECO:0000256" key="5">
    <source>
        <dbReference type="ARBA" id="ARBA00022989"/>
    </source>
</evidence>
<feature type="transmembrane region" description="Helical" evidence="8">
    <location>
        <begin position="362"/>
        <end position="378"/>
    </location>
</feature>
<keyword evidence="2" id="KW-0813">Transport</keyword>
<feature type="transmembrane region" description="Helical" evidence="8">
    <location>
        <begin position="109"/>
        <end position="127"/>
    </location>
</feature>
<feature type="transmembrane region" description="Helical" evidence="8">
    <location>
        <begin position="230"/>
        <end position="248"/>
    </location>
</feature>
<dbReference type="InterPro" id="IPR036259">
    <property type="entry name" value="MFS_trans_sf"/>
</dbReference>
<dbReference type="RefSeq" id="WP_381840424.1">
    <property type="nucleotide sequence ID" value="NZ_JBHTCF010000030.1"/>
</dbReference>
<keyword evidence="11" id="KW-1185">Reference proteome</keyword>
<protein>
    <submittedName>
        <fullName evidence="10">MFS transporter</fullName>
    </submittedName>
</protein>
<feature type="transmembrane region" description="Helical" evidence="8">
    <location>
        <begin position="260"/>
        <end position="277"/>
    </location>
</feature>
<dbReference type="InterPro" id="IPR020846">
    <property type="entry name" value="MFS_dom"/>
</dbReference>
<proteinExistence type="predicted"/>
<dbReference type="Pfam" id="PF07690">
    <property type="entry name" value="MFS_1"/>
    <property type="match status" value="1"/>
</dbReference>
<feature type="transmembrane region" description="Helical" evidence="8">
    <location>
        <begin position="329"/>
        <end position="350"/>
    </location>
</feature>
<dbReference type="EMBL" id="JBHTCF010000030">
    <property type="protein sequence ID" value="MFC7310257.1"/>
    <property type="molecule type" value="Genomic_DNA"/>
</dbReference>
<feature type="domain" description="Major facilitator superfamily (MFS) profile" evidence="9">
    <location>
        <begin position="43"/>
        <end position="483"/>
    </location>
</feature>
<reference evidence="11" key="1">
    <citation type="journal article" date="2019" name="Int. J. Syst. Evol. Microbiol.">
        <title>The Global Catalogue of Microorganisms (GCM) 10K type strain sequencing project: providing services to taxonomists for standard genome sequencing and annotation.</title>
        <authorList>
            <consortium name="The Broad Institute Genomics Platform"/>
            <consortium name="The Broad Institute Genome Sequencing Center for Infectious Disease"/>
            <person name="Wu L."/>
            <person name="Ma J."/>
        </authorList>
    </citation>
    <scope>NUCLEOTIDE SEQUENCE [LARGE SCALE GENOMIC DNA]</scope>
    <source>
        <strain evidence="11">SYNS20</strain>
    </source>
</reference>
<evidence type="ECO:0000259" key="9">
    <source>
        <dbReference type="PROSITE" id="PS50850"/>
    </source>
</evidence>
<organism evidence="10 11">
    <name type="scientific">Streptomyces monticola</name>
    <dbReference type="NCBI Taxonomy" id="2666263"/>
    <lineage>
        <taxon>Bacteria</taxon>
        <taxon>Bacillati</taxon>
        <taxon>Actinomycetota</taxon>
        <taxon>Actinomycetes</taxon>
        <taxon>Kitasatosporales</taxon>
        <taxon>Streptomycetaceae</taxon>
        <taxon>Streptomyces</taxon>
    </lineage>
</organism>
<feature type="transmembrane region" description="Helical" evidence="8">
    <location>
        <begin position="168"/>
        <end position="190"/>
    </location>
</feature>